<comment type="caution">
    <text evidence="1">The sequence shown here is derived from an EMBL/GenBank/DDBJ whole genome shotgun (WGS) entry which is preliminary data.</text>
</comment>
<sequence>MEHKPSAIILLHRGPPRLQPCRDGAAYGCFTEAGRRGNHLSLRAYPSTESACAAQAATPLTEHTMLLQAPDPMHALPLLPPGDPLREPRRRRGVVLVHLFHGACFERVDELVGRYRGAGVVEAGLLEALDTDCVVWIAIVQDMQALAALHPALRATEAALDTHAELLLLEPCAASRLRWIGVKQ</sequence>
<dbReference type="AlphaFoldDB" id="A0A845GNV9"/>
<dbReference type="EMBL" id="WWCX01000022">
    <property type="protein sequence ID" value="MYM95120.1"/>
    <property type="molecule type" value="Genomic_DNA"/>
</dbReference>
<protein>
    <recommendedName>
        <fullName evidence="3">DUF1330 domain-containing protein</fullName>
    </recommendedName>
</protein>
<name>A0A845GNV9_9BURK</name>
<dbReference type="RefSeq" id="WP_161084265.1">
    <property type="nucleotide sequence ID" value="NZ_WWCX01000022.1"/>
</dbReference>
<dbReference type="Proteomes" id="UP000447355">
    <property type="component" value="Unassembled WGS sequence"/>
</dbReference>
<evidence type="ECO:0000313" key="1">
    <source>
        <dbReference type="EMBL" id="MYM95120.1"/>
    </source>
</evidence>
<reference evidence="1" key="1">
    <citation type="submission" date="2019-12" db="EMBL/GenBank/DDBJ databases">
        <title>Novel species isolated from a subtropical stream in China.</title>
        <authorList>
            <person name="Lu H."/>
        </authorList>
    </citation>
    <scope>NUCLEOTIDE SEQUENCE [LARGE SCALE GENOMIC DNA]</scope>
    <source>
        <strain evidence="1">FT81W</strain>
    </source>
</reference>
<gene>
    <name evidence="1" type="ORF">GTP90_14725</name>
</gene>
<evidence type="ECO:0008006" key="3">
    <source>
        <dbReference type="Google" id="ProtNLM"/>
    </source>
</evidence>
<organism evidence="1 2">
    <name type="scientific">Duganella vulcania</name>
    <dbReference type="NCBI Taxonomy" id="2692166"/>
    <lineage>
        <taxon>Bacteria</taxon>
        <taxon>Pseudomonadati</taxon>
        <taxon>Pseudomonadota</taxon>
        <taxon>Betaproteobacteria</taxon>
        <taxon>Burkholderiales</taxon>
        <taxon>Oxalobacteraceae</taxon>
        <taxon>Telluria group</taxon>
        <taxon>Duganella</taxon>
    </lineage>
</organism>
<accession>A0A845GNV9</accession>
<proteinExistence type="predicted"/>
<evidence type="ECO:0000313" key="2">
    <source>
        <dbReference type="Proteomes" id="UP000447355"/>
    </source>
</evidence>